<accession>A0ABQ4JKR7</accession>
<reference evidence="1 2" key="1">
    <citation type="submission" date="2021-01" db="EMBL/GenBank/DDBJ databases">
        <title>Whole genome shotgun sequence of Verrucosispora qiuiae NBRC 106684.</title>
        <authorList>
            <person name="Komaki H."/>
            <person name="Tamura T."/>
        </authorList>
    </citation>
    <scope>NUCLEOTIDE SEQUENCE [LARGE SCALE GENOMIC DNA]</scope>
    <source>
        <strain evidence="1 2">NBRC 106684</strain>
    </source>
</reference>
<keyword evidence="2" id="KW-1185">Reference proteome</keyword>
<dbReference type="Proteomes" id="UP000653076">
    <property type="component" value="Unassembled WGS sequence"/>
</dbReference>
<comment type="caution">
    <text evidence="1">The sequence shown here is derived from an EMBL/GenBank/DDBJ whole genome shotgun (WGS) entry which is preliminary data.</text>
</comment>
<dbReference type="RefSeq" id="WP_204037723.1">
    <property type="nucleotide sequence ID" value="NZ_BOPC01000098.1"/>
</dbReference>
<proteinExistence type="predicted"/>
<organism evidence="1 2">
    <name type="scientific">Micromonospora qiuiae</name>
    <dbReference type="NCBI Taxonomy" id="502268"/>
    <lineage>
        <taxon>Bacteria</taxon>
        <taxon>Bacillati</taxon>
        <taxon>Actinomycetota</taxon>
        <taxon>Actinomycetes</taxon>
        <taxon>Micromonosporales</taxon>
        <taxon>Micromonosporaceae</taxon>
        <taxon>Micromonospora</taxon>
    </lineage>
</organism>
<evidence type="ECO:0000313" key="1">
    <source>
        <dbReference type="EMBL" id="GIJ30129.1"/>
    </source>
</evidence>
<evidence type="ECO:0000313" key="2">
    <source>
        <dbReference type="Proteomes" id="UP000653076"/>
    </source>
</evidence>
<sequence length="218" mass="24083">MLFTVAVEARWRWREPGSVSENRFGELLVKSRVRQECSSLTATLGPDVSTGRIADELNLVCRDLGTDRGSPIEISDTKIRVYLRRAHMRVVESFCAARRRQQLEAAGVMSRAEVVARLLAEPATALGWFAERNPDHLVVDAGFEAIRGLSDAVRSAQPALAGGRADALASTILRFVASLRADQQDKLIAVLPEIMEMFGVADPSEPPETLRRREDQKS</sequence>
<dbReference type="EMBL" id="BOPC01000098">
    <property type="protein sequence ID" value="GIJ30129.1"/>
    <property type="molecule type" value="Genomic_DNA"/>
</dbReference>
<protein>
    <submittedName>
        <fullName evidence="1">Uncharacterized protein</fullName>
    </submittedName>
</protein>
<gene>
    <name evidence="1" type="ORF">Vqi01_52910</name>
</gene>
<name>A0ABQ4JKR7_9ACTN</name>